<evidence type="ECO:0000256" key="1">
    <source>
        <dbReference type="SAM" id="MobiDB-lite"/>
    </source>
</evidence>
<feature type="compositionally biased region" description="Basic and acidic residues" evidence="1">
    <location>
        <begin position="31"/>
        <end position="46"/>
    </location>
</feature>
<feature type="region of interest" description="Disordered" evidence="1">
    <location>
        <begin position="1"/>
        <end position="228"/>
    </location>
</feature>
<feature type="non-terminal residue" evidence="2">
    <location>
        <position position="1"/>
    </location>
</feature>
<evidence type="ECO:0000313" key="2">
    <source>
        <dbReference type="EMBL" id="ETO00430.1"/>
    </source>
</evidence>
<feature type="compositionally biased region" description="Polar residues" evidence="1">
    <location>
        <begin position="18"/>
        <end position="28"/>
    </location>
</feature>
<feature type="non-terminal residue" evidence="2">
    <location>
        <position position="228"/>
    </location>
</feature>
<evidence type="ECO:0000313" key="3">
    <source>
        <dbReference type="Proteomes" id="UP000023152"/>
    </source>
</evidence>
<dbReference type="EMBL" id="ASPP01041076">
    <property type="protein sequence ID" value="ETO00430.1"/>
    <property type="molecule type" value="Genomic_DNA"/>
</dbReference>
<proteinExistence type="predicted"/>
<dbReference type="Proteomes" id="UP000023152">
    <property type="component" value="Unassembled WGS sequence"/>
</dbReference>
<keyword evidence="3" id="KW-1185">Reference proteome</keyword>
<protein>
    <submittedName>
        <fullName evidence="2">Uncharacterized protein</fullName>
    </submittedName>
</protein>
<dbReference type="AlphaFoldDB" id="X6LIA8"/>
<accession>X6LIA8</accession>
<feature type="compositionally biased region" description="Basic residues" evidence="1">
    <location>
        <begin position="210"/>
        <end position="222"/>
    </location>
</feature>
<comment type="caution">
    <text evidence="2">The sequence shown here is derived from an EMBL/GenBank/DDBJ whole genome shotgun (WGS) entry which is preliminary data.</text>
</comment>
<organism evidence="2 3">
    <name type="scientific">Reticulomyxa filosa</name>
    <dbReference type="NCBI Taxonomy" id="46433"/>
    <lineage>
        <taxon>Eukaryota</taxon>
        <taxon>Sar</taxon>
        <taxon>Rhizaria</taxon>
        <taxon>Retaria</taxon>
        <taxon>Foraminifera</taxon>
        <taxon>Monothalamids</taxon>
        <taxon>Reticulomyxidae</taxon>
        <taxon>Reticulomyxa</taxon>
    </lineage>
</organism>
<feature type="compositionally biased region" description="Low complexity" evidence="1">
    <location>
        <begin position="86"/>
        <end position="107"/>
    </location>
</feature>
<name>X6LIA8_RETFI</name>
<feature type="compositionally biased region" description="Basic and acidic residues" evidence="1">
    <location>
        <begin position="111"/>
        <end position="120"/>
    </location>
</feature>
<reference evidence="2 3" key="1">
    <citation type="journal article" date="2013" name="Curr. Biol.">
        <title>The Genome of the Foraminiferan Reticulomyxa filosa.</title>
        <authorList>
            <person name="Glockner G."/>
            <person name="Hulsmann N."/>
            <person name="Schleicher M."/>
            <person name="Noegel A.A."/>
            <person name="Eichinger L."/>
            <person name="Gallinger C."/>
            <person name="Pawlowski J."/>
            <person name="Sierra R."/>
            <person name="Euteneuer U."/>
            <person name="Pillet L."/>
            <person name="Moustafa A."/>
            <person name="Platzer M."/>
            <person name="Groth M."/>
            <person name="Szafranski K."/>
            <person name="Schliwa M."/>
        </authorList>
    </citation>
    <scope>NUCLEOTIDE SEQUENCE [LARGE SCALE GENOMIC DNA]</scope>
</reference>
<sequence>KKKKNYIVYEPDPFKITSVESGSDNASPAVTKEEKKKNRNSLDTRSRSKHARQVPNGFDTQIDSRLISKERTKSSQKRPTTVFHDQSQNHNSHSQNHNSHSQSQNQNLNERFPHGERDSARSLGQDEEDDDEEDEEDEEGLIYVRHKNDNAYINAGNGRKTPHPSKPSPTKTEDVVTFDYAISSPQGTEYVGIPPTEVPGTSNSSDYGNHHHAHSASKVGRHSKTDLV</sequence>
<feature type="compositionally biased region" description="Acidic residues" evidence="1">
    <location>
        <begin position="125"/>
        <end position="140"/>
    </location>
</feature>
<gene>
    <name evidence="2" type="ORF">RFI_37014</name>
</gene>